<keyword evidence="1" id="KW-0175">Coiled coil</keyword>
<protein>
    <submittedName>
        <fullName evidence="4">Uncharacterized protein</fullName>
    </submittedName>
</protein>
<feature type="coiled-coil region" evidence="1">
    <location>
        <begin position="184"/>
        <end position="211"/>
    </location>
</feature>
<dbReference type="PANTHER" id="PTHR31424:SF3">
    <property type="entry name" value="RING-TYPE DOMAIN-CONTAINING PROTEIN"/>
    <property type="match status" value="1"/>
</dbReference>
<evidence type="ECO:0000256" key="1">
    <source>
        <dbReference type="SAM" id="Coils"/>
    </source>
</evidence>
<evidence type="ECO:0000313" key="4">
    <source>
        <dbReference type="WBParaSite" id="PDA_v2.g12276.t1"/>
    </source>
</evidence>
<dbReference type="PANTHER" id="PTHR31424">
    <property type="entry name" value="PROTEIN CBG23806"/>
    <property type="match status" value="1"/>
</dbReference>
<reference evidence="4" key="1">
    <citation type="submission" date="2022-11" db="UniProtKB">
        <authorList>
            <consortium name="WormBaseParasite"/>
        </authorList>
    </citation>
    <scope>IDENTIFICATION</scope>
</reference>
<dbReference type="WBParaSite" id="PDA_v2.g12276.t1">
    <property type="protein sequence ID" value="PDA_v2.g12276.t1"/>
    <property type="gene ID" value="PDA_v2.g12276"/>
</dbReference>
<feature type="compositionally biased region" description="Basic and acidic residues" evidence="2">
    <location>
        <begin position="52"/>
        <end position="75"/>
    </location>
</feature>
<dbReference type="Proteomes" id="UP000887578">
    <property type="component" value="Unplaced"/>
</dbReference>
<feature type="compositionally biased region" description="Acidic residues" evidence="2">
    <location>
        <begin position="76"/>
        <end position="94"/>
    </location>
</feature>
<name>A0A914P4M3_9BILA</name>
<feature type="region of interest" description="Disordered" evidence="2">
    <location>
        <begin position="1"/>
        <end position="135"/>
    </location>
</feature>
<dbReference type="InterPro" id="IPR009689">
    <property type="entry name" value="DUF1280"/>
</dbReference>
<feature type="compositionally biased region" description="Basic and acidic residues" evidence="2">
    <location>
        <begin position="100"/>
        <end position="120"/>
    </location>
</feature>
<accession>A0A914P4M3</accession>
<evidence type="ECO:0000256" key="2">
    <source>
        <dbReference type="SAM" id="MobiDB-lite"/>
    </source>
</evidence>
<dbReference type="AlphaFoldDB" id="A0A914P4M3"/>
<organism evidence="3 4">
    <name type="scientific">Panagrolaimus davidi</name>
    <dbReference type="NCBI Taxonomy" id="227884"/>
    <lineage>
        <taxon>Eukaryota</taxon>
        <taxon>Metazoa</taxon>
        <taxon>Ecdysozoa</taxon>
        <taxon>Nematoda</taxon>
        <taxon>Chromadorea</taxon>
        <taxon>Rhabditida</taxon>
        <taxon>Tylenchina</taxon>
        <taxon>Panagrolaimomorpha</taxon>
        <taxon>Panagrolaimoidea</taxon>
        <taxon>Panagrolaimidae</taxon>
        <taxon>Panagrolaimus</taxon>
    </lineage>
</organism>
<evidence type="ECO:0000313" key="3">
    <source>
        <dbReference type="Proteomes" id="UP000887578"/>
    </source>
</evidence>
<sequence>MPPKKILASRQKSIENARSQKRASEATAEATEEEIGEPPTKSKRHSTTAKRQRIESTRSHGRNSDDTLDSTHDKENEESDDTLEATQEEEDEELPSQSKRHSDATAKRNENMKTRKEKMQELSSRLTEARKKKHELTVQEQAEEVIAALQRVHDVEDEIANENDRQFDIFNSAMAEGGIVDPELEQLRKENEELRERQRILTNEKKAMKKKMGAMVERHKRTNTNMQKQLQRRQVSNVRQAKKPFTELQSRTSRLEAVTKFITLLAGIFTCYTYKDFWAITRKAWPDTYDTNIVLSPPETWQFMCFINVSFTKMRAIRKYLKKFKLNIFSSEGSIFSLIKKAAHSTITKVYHIAVNSVPLSLRCAQVKSLREVIKQRVQAQIKSGRFPKNLKILQLCIGFDKGGTSTKMGLMMGSIRRRNGPRGMSLLALYEGNESPEELTAAFGSIIEDCKNIKMIQIGDRKIYVRFRFTGDLKCLKACLGLKRRSTRGFKSSGTQNFF</sequence>
<keyword evidence="3" id="KW-1185">Reference proteome</keyword>
<dbReference type="Pfam" id="PF06918">
    <property type="entry name" value="DUF1280"/>
    <property type="match status" value="1"/>
</dbReference>
<proteinExistence type="predicted"/>
<feature type="compositionally biased region" description="Basic residues" evidence="2">
    <location>
        <begin position="41"/>
        <end position="51"/>
    </location>
</feature>